<reference evidence="10 11" key="1">
    <citation type="submission" date="2019-03" db="EMBL/GenBank/DDBJ databases">
        <authorList>
            <person name="Gaulin E."/>
            <person name="Dumas B."/>
        </authorList>
    </citation>
    <scope>NUCLEOTIDE SEQUENCE [LARGE SCALE GENOMIC DNA]</scope>
    <source>
        <strain evidence="10">CBS 568.67</strain>
    </source>
</reference>
<dbReference type="InterPro" id="IPR024882">
    <property type="entry name" value="NUP58/p45/49"/>
</dbReference>
<keyword evidence="2" id="KW-0813">Transport</keyword>
<reference evidence="9" key="2">
    <citation type="submission" date="2019-06" db="EMBL/GenBank/DDBJ databases">
        <title>Genomics analysis of Aphanomyces spp. identifies a new class of oomycete effector associated with host adaptation.</title>
        <authorList>
            <person name="Gaulin E."/>
        </authorList>
    </citation>
    <scope>NUCLEOTIDE SEQUENCE</scope>
    <source>
        <strain evidence="9">CBS 578.67</strain>
    </source>
</reference>
<dbReference type="PANTHER" id="PTHR13437">
    <property type="entry name" value="NUCLEOPORIN P58/P45 NUCLEOPORIN-LIKE PROTEIN 1"/>
    <property type="match status" value="1"/>
</dbReference>
<dbReference type="OrthoDB" id="10263857at2759"/>
<evidence type="ECO:0000256" key="6">
    <source>
        <dbReference type="ARBA" id="ARBA00023132"/>
    </source>
</evidence>
<dbReference type="EMBL" id="VJMH01005123">
    <property type="protein sequence ID" value="KAF0700453.1"/>
    <property type="molecule type" value="Genomic_DNA"/>
</dbReference>
<dbReference type="GO" id="GO:0005643">
    <property type="term" value="C:nuclear pore"/>
    <property type="evidence" value="ECO:0007669"/>
    <property type="project" value="UniProtKB-SubCell"/>
</dbReference>
<dbReference type="EMBL" id="CAADRA010005144">
    <property type="protein sequence ID" value="VFT85921.1"/>
    <property type="molecule type" value="Genomic_DNA"/>
</dbReference>
<protein>
    <submittedName>
        <fullName evidence="10">Aste57867_9037 protein</fullName>
    </submittedName>
</protein>
<keyword evidence="11" id="KW-1185">Reference proteome</keyword>
<evidence type="ECO:0000256" key="7">
    <source>
        <dbReference type="ARBA" id="ARBA00023242"/>
    </source>
</evidence>
<proteinExistence type="predicted"/>
<accession>A0A485KLS2</accession>
<keyword evidence="6" id="KW-0906">Nuclear pore complex</keyword>
<evidence type="ECO:0000313" key="9">
    <source>
        <dbReference type="EMBL" id="KAF0700453.1"/>
    </source>
</evidence>
<keyword evidence="4" id="KW-0653">Protein transport</keyword>
<comment type="subcellular location">
    <subcellularLocation>
        <location evidence="1">Nucleus</location>
        <location evidence="1">Nuclear pore complex</location>
    </subcellularLocation>
</comment>
<dbReference type="GO" id="GO:0015031">
    <property type="term" value="P:protein transport"/>
    <property type="evidence" value="ECO:0007669"/>
    <property type="project" value="UniProtKB-KW"/>
</dbReference>
<organism evidence="10 11">
    <name type="scientific">Aphanomyces stellatus</name>
    <dbReference type="NCBI Taxonomy" id="120398"/>
    <lineage>
        <taxon>Eukaryota</taxon>
        <taxon>Sar</taxon>
        <taxon>Stramenopiles</taxon>
        <taxon>Oomycota</taxon>
        <taxon>Saprolegniomycetes</taxon>
        <taxon>Saprolegniales</taxon>
        <taxon>Verrucalvaceae</taxon>
        <taxon>Aphanomyces</taxon>
    </lineage>
</organism>
<evidence type="ECO:0000313" key="10">
    <source>
        <dbReference type="EMBL" id="VFT85921.1"/>
    </source>
</evidence>
<sequence>MVPQNHLKMAFSFGGSTSGAAPAATGFNFGSSTPAASTGFGGFGASSGAVSTPAPASSGFSFGGAASVPAAGAAPATGGFSFGGASSSAAPAAAPASTGFSFGGSASTPAAAPSTGFNFGASSTPAASTGFSFGGASSTPAAAPASTGFSFGGSSSTPAASTGFGFGGSTANQTSLFGKPAAAPSTGFGGGFGGGLFGAQAAAPSGFGGAPAAPAISLDMRFEQLPAEVQKQLKEFDQFLKEQSREEASIRSVSSQRLSDLKDSTTQLEQVALVMRNIQTRQAKDIQTLKSDVKDLVSQAEAADQIHIHMTSETGIQRKESMPSEYYWTLLRDFEQRMLTLKSQMADVHMQLQGLQQSRSDATFGKTHATPLLIQQILQAQNDAFMKIAAHVAGAHEQADALRDQYLAMLQRQQAKQRPDGAKVRNPFDAADRIQAEEERRVVDRIRLSAAQVTLPAAGAPAAATGASSSFSFGQPATTTVAAAAFGGFGAAAAPATTSAFGGTSSFGSFGATPAPSAFGAAPAAASPAFGAPAQPTLTKSVSFAGLGSAPATEPTSAFGMPAANNMNKSVRRKSSSTKKR</sequence>
<feature type="region of interest" description="Disordered" evidence="8">
    <location>
        <begin position="551"/>
        <end position="581"/>
    </location>
</feature>
<dbReference type="GO" id="GO:0017056">
    <property type="term" value="F:structural constituent of nuclear pore"/>
    <property type="evidence" value="ECO:0007669"/>
    <property type="project" value="InterPro"/>
</dbReference>
<dbReference type="GO" id="GO:0008139">
    <property type="term" value="F:nuclear localization sequence binding"/>
    <property type="evidence" value="ECO:0007669"/>
    <property type="project" value="InterPro"/>
</dbReference>
<gene>
    <name evidence="10" type="primary">Aste57867_9037</name>
    <name evidence="9" type="ORF">As57867_009001</name>
    <name evidence="10" type="ORF">ASTE57867_9037</name>
</gene>
<keyword evidence="7" id="KW-0539">Nucleus</keyword>
<keyword evidence="5" id="KW-0811">Translocation</keyword>
<evidence type="ECO:0000313" key="11">
    <source>
        <dbReference type="Proteomes" id="UP000332933"/>
    </source>
</evidence>
<dbReference type="Proteomes" id="UP000332933">
    <property type="component" value="Unassembled WGS sequence"/>
</dbReference>
<evidence type="ECO:0000256" key="1">
    <source>
        <dbReference type="ARBA" id="ARBA00004567"/>
    </source>
</evidence>
<evidence type="ECO:0000256" key="8">
    <source>
        <dbReference type="SAM" id="MobiDB-lite"/>
    </source>
</evidence>
<name>A0A485KLS2_9STRA</name>
<dbReference type="Gene3D" id="6.10.140.1350">
    <property type="match status" value="1"/>
</dbReference>
<evidence type="ECO:0000256" key="3">
    <source>
        <dbReference type="ARBA" id="ARBA00022816"/>
    </source>
</evidence>
<evidence type="ECO:0000256" key="4">
    <source>
        <dbReference type="ARBA" id="ARBA00022927"/>
    </source>
</evidence>
<evidence type="ECO:0000256" key="5">
    <source>
        <dbReference type="ARBA" id="ARBA00023010"/>
    </source>
</evidence>
<dbReference type="AlphaFoldDB" id="A0A485KLS2"/>
<dbReference type="GO" id="GO:0051028">
    <property type="term" value="P:mRNA transport"/>
    <property type="evidence" value="ECO:0007669"/>
    <property type="project" value="UniProtKB-KW"/>
</dbReference>
<feature type="compositionally biased region" description="Basic residues" evidence="8">
    <location>
        <begin position="570"/>
        <end position="581"/>
    </location>
</feature>
<dbReference type="PANTHER" id="PTHR13437:SF2">
    <property type="entry name" value="NUCLEOPORIN P58_P45"/>
    <property type="match status" value="1"/>
</dbReference>
<keyword evidence="3" id="KW-0509">mRNA transport</keyword>
<evidence type="ECO:0000256" key="2">
    <source>
        <dbReference type="ARBA" id="ARBA00022448"/>
    </source>
</evidence>